<comment type="caution">
    <text evidence="1">The sequence shown here is derived from an EMBL/GenBank/DDBJ whole genome shotgun (WGS) entry which is preliminary data.</text>
</comment>
<organism evidence="1 2">
    <name type="scientific">Candidatus Giovannonibacteria bacterium RIFCSPLOWO2_01_FULL_46_13</name>
    <dbReference type="NCBI Taxonomy" id="1798352"/>
    <lineage>
        <taxon>Bacteria</taxon>
        <taxon>Candidatus Giovannoniibacteriota</taxon>
    </lineage>
</organism>
<dbReference type="Proteomes" id="UP000178684">
    <property type="component" value="Unassembled WGS sequence"/>
</dbReference>
<reference evidence="1 2" key="1">
    <citation type="journal article" date="2016" name="Nat. Commun.">
        <title>Thousands of microbial genomes shed light on interconnected biogeochemical processes in an aquifer system.</title>
        <authorList>
            <person name="Anantharaman K."/>
            <person name="Brown C.T."/>
            <person name="Hug L.A."/>
            <person name="Sharon I."/>
            <person name="Castelle C.J."/>
            <person name="Probst A.J."/>
            <person name="Thomas B.C."/>
            <person name="Singh A."/>
            <person name="Wilkins M.J."/>
            <person name="Karaoz U."/>
            <person name="Brodie E.L."/>
            <person name="Williams K.H."/>
            <person name="Hubbard S.S."/>
            <person name="Banfield J.F."/>
        </authorList>
    </citation>
    <scope>NUCLEOTIDE SEQUENCE [LARGE SCALE GENOMIC DNA]</scope>
</reference>
<dbReference type="EMBL" id="MFIE01000026">
    <property type="protein sequence ID" value="OGF82236.1"/>
    <property type="molecule type" value="Genomic_DNA"/>
</dbReference>
<protein>
    <submittedName>
        <fullName evidence="1">Uncharacterized protein</fullName>
    </submittedName>
</protein>
<sequence length="109" mass="12244">MAAQALLIAKGKVAIVPSIPRTLDEISSYLSQIDRSEDIILEAENLGRRGFAPVIGLTKLYDGAREELERIRDKISDALQESVEGFKFTMDVVLSQLHSSKRRHVVFFK</sequence>
<name>A0A1F5X2X2_9BACT</name>
<gene>
    <name evidence="1" type="ORF">A3B18_01015</name>
</gene>
<evidence type="ECO:0000313" key="2">
    <source>
        <dbReference type="Proteomes" id="UP000178684"/>
    </source>
</evidence>
<dbReference type="AlphaFoldDB" id="A0A1F5X2X2"/>
<accession>A0A1F5X2X2</accession>
<proteinExistence type="predicted"/>
<evidence type="ECO:0000313" key="1">
    <source>
        <dbReference type="EMBL" id="OGF82236.1"/>
    </source>
</evidence>